<reference evidence="1" key="1">
    <citation type="submission" date="2020-12" db="EMBL/GenBank/DDBJ databases">
        <title>WGS assembly of Carya illinoinensis cv. Pawnee.</title>
        <authorList>
            <person name="Platts A."/>
            <person name="Shu S."/>
            <person name="Wright S."/>
            <person name="Barry K."/>
            <person name="Edger P."/>
            <person name="Pires J.C."/>
            <person name="Schmutz J."/>
        </authorList>
    </citation>
    <scope>NUCLEOTIDE SEQUENCE</scope>
    <source>
        <tissue evidence="1">Leaf</tissue>
    </source>
</reference>
<organism evidence="1 2">
    <name type="scientific">Carya illinoinensis</name>
    <name type="common">Pecan</name>
    <dbReference type="NCBI Taxonomy" id="32201"/>
    <lineage>
        <taxon>Eukaryota</taxon>
        <taxon>Viridiplantae</taxon>
        <taxon>Streptophyta</taxon>
        <taxon>Embryophyta</taxon>
        <taxon>Tracheophyta</taxon>
        <taxon>Spermatophyta</taxon>
        <taxon>Magnoliopsida</taxon>
        <taxon>eudicotyledons</taxon>
        <taxon>Gunneridae</taxon>
        <taxon>Pentapetalae</taxon>
        <taxon>rosids</taxon>
        <taxon>fabids</taxon>
        <taxon>Fagales</taxon>
        <taxon>Juglandaceae</taxon>
        <taxon>Carya</taxon>
    </lineage>
</organism>
<dbReference type="EMBL" id="CM031824">
    <property type="protein sequence ID" value="KAG6624717.1"/>
    <property type="molecule type" value="Genomic_DNA"/>
</dbReference>
<sequence length="46" mass="5199">MCQKFINNPNGVNRVVLGSSCIPFARELSEVVQLLWLFDLPIPVKI</sequence>
<evidence type="ECO:0000313" key="1">
    <source>
        <dbReference type="EMBL" id="KAG6624717.1"/>
    </source>
</evidence>
<dbReference type="Proteomes" id="UP000811609">
    <property type="component" value="Chromosome 16"/>
</dbReference>
<dbReference type="AlphaFoldDB" id="A0A8T1N6Q5"/>
<evidence type="ECO:0000313" key="2">
    <source>
        <dbReference type="Proteomes" id="UP000811609"/>
    </source>
</evidence>
<keyword evidence="2" id="KW-1185">Reference proteome</keyword>
<gene>
    <name evidence="1" type="ORF">CIPAW_16G047300</name>
</gene>
<accession>A0A8T1N6Q5</accession>
<protein>
    <submittedName>
        <fullName evidence="1">Uncharacterized protein</fullName>
    </submittedName>
</protein>
<comment type="caution">
    <text evidence="1">The sequence shown here is derived from an EMBL/GenBank/DDBJ whole genome shotgun (WGS) entry which is preliminary data.</text>
</comment>
<proteinExistence type="predicted"/>
<name>A0A8T1N6Q5_CARIL</name>